<evidence type="ECO:0000313" key="2">
    <source>
        <dbReference type="EMBL" id="MCU7553470.1"/>
    </source>
</evidence>
<keyword evidence="3" id="KW-1185">Reference proteome</keyword>
<evidence type="ECO:0000259" key="1">
    <source>
        <dbReference type="Pfam" id="PF01551"/>
    </source>
</evidence>
<dbReference type="PANTHER" id="PTHR21666:SF294">
    <property type="entry name" value="PEPTIDASE M23"/>
    <property type="match status" value="1"/>
</dbReference>
<protein>
    <submittedName>
        <fullName evidence="2">M23 family metallopeptidase</fullName>
    </submittedName>
</protein>
<dbReference type="EMBL" id="JAOTJC010000004">
    <property type="protein sequence ID" value="MCU7553470.1"/>
    <property type="molecule type" value="Genomic_DNA"/>
</dbReference>
<dbReference type="PANTHER" id="PTHR21666">
    <property type="entry name" value="PEPTIDASE-RELATED"/>
    <property type="match status" value="1"/>
</dbReference>
<dbReference type="Proteomes" id="UP001209257">
    <property type="component" value="Unassembled WGS sequence"/>
</dbReference>
<dbReference type="Gene3D" id="2.70.70.10">
    <property type="entry name" value="Glucose Permease (Domain IIA)"/>
    <property type="match status" value="1"/>
</dbReference>
<comment type="caution">
    <text evidence="2">The sequence shown here is derived from an EMBL/GenBank/DDBJ whole genome shotgun (WGS) entry which is preliminary data.</text>
</comment>
<dbReference type="InterPro" id="IPR011055">
    <property type="entry name" value="Dup_hybrid_motif"/>
</dbReference>
<dbReference type="InterPro" id="IPR050570">
    <property type="entry name" value="Cell_wall_metabolism_enzyme"/>
</dbReference>
<reference evidence="3" key="1">
    <citation type="submission" date="2023-07" db="EMBL/GenBank/DDBJ databases">
        <title>Study on multiphase classification of strain Alteromonas salexigens isolated from the Yellow Sea.</title>
        <authorList>
            <person name="Sun L."/>
        </authorList>
    </citation>
    <scope>NUCLEOTIDE SEQUENCE [LARGE SCALE GENOMIC DNA]</scope>
    <source>
        <strain evidence="3">ASW11-19</strain>
    </source>
</reference>
<feature type="domain" description="M23ase beta-sheet core" evidence="1">
    <location>
        <begin position="146"/>
        <end position="244"/>
    </location>
</feature>
<name>A0ABT2VKB8_9ALTE</name>
<dbReference type="SUPFAM" id="SSF51261">
    <property type="entry name" value="Duplicated hybrid motif"/>
    <property type="match status" value="1"/>
</dbReference>
<dbReference type="RefSeq" id="WP_262992165.1">
    <property type="nucleotide sequence ID" value="NZ_JAOTJC010000004.1"/>
</dbReference>
<dbReference type="Pfam" id="PF01551">
    <property type="entry name" value="Peptidase_M23"/>
    <property type="match status" value="1"/>
</dbReference>
<sequence>MTILTSLLSAVRHPLLVVLLILSPRVAAEGCFDNRFCLSVSNDSDRPQLKVTNTSTLPVVLTVYSDKLAEGHHVTAALHGKASQVLGPVTHADKFWNSMRVRWTPGRLDARHNPDVHYASPLQPVGDYKIVQGFNGNYSHSGASRYAVDFAAPVGTPVFAARGGVVIATKADGRKGGPSRKLAKHANYVAILHEDGTTGEYYHLKYQGVEVSRGDSVARGQLIGYSGNTGFSSMPHLHFGVYVAKPHGKYQSVPITFQPSQLQRRLTD</sequence>
<proteinExistence type="predicted"/>
<organism evidence="2 3">
    <name type="scientific">Alteromonas salexigens</name>
    <dbReference type="NCBI Taxonomy" id="2982530"/>
    <lineage>
        <taxon>Bacteria</taxon>
        <taxon>Pseudomonadati</taxon>
        <taxon>Pseudomonadota</taxon>
        <taxon>Gammaproteobacteria</taxon>
        <taxon>Alteromonadales</taxon>
        <taxon>Alteromonadaceae</taxon>
        <taxon>Alteromonas/Salinimonas group</taxon>
        <taxon>Alteromonas</taxon>
    </lineage>
</organism>
<gene>
    <name evidence="2" type="ORF">OCL06_02525</name>
</gene>
<dbReference type="CDD" id="cd12797">
    <property type="entry name" value="M23_peptidase"/>
    <property type="match status" value="1"/>
</dbReference>
<accession>A0ABT2VKB8</accession>
<evidence type="ECO:0000313" key="3">
    <source>
        <dbReference type="Proteomes" id="UP001209257"/>
    </source>
</evidence>
<dbReference type="InterPro" id="IPR016047">
    <property type="entry name" value="M23ase_b-sheet_dom"/>
</dbReference>